<evidence type="ECO:0000313" key="2">
    <source>
        <dbReference type="EMBL" id="KAH7986320.1"/>
    </source>
</evidence>
<name>A0A9D4YR57_RHISA</name>
<reference evidence="1" key="2">
    <citation type="submission" date="2021-09" db="EMBL/GenBank/DDBJ databases">
        <authorList>
            <person name="Jia N."/>
            <person name="Wang J."/>
            <person name="Shi W."/>
            <person name="Du L."/>
            <person name="Sun Y."/>
            <person name="Zhan W."/>
            <person name="Jiang J."/>
            <person name="Wang Q."/>
            <person name="Zhang B."/>
            <person name="Ji P."/>
            <person name="Sakyi L.B."/>
            <person name="Cui X."/>
            <person name="Yuan T."/>
            <person name="Jiang B."/>
            <person name="Yang W."/>
            <person name="Lam T.T.-Y."/>
            <person name="Chang Q."/>
            <person name="Ding S."/>
            <person name="Wang X."/>
            <person name="Zhu J."/>
            <person name="Ruan X."/>
            <person name="Zhao L."/>
            <person name="Wei J."/>
            <person name="Que T."/>
            <person name="Du C."/>
            <person name="Cheng J."/>
            <person name="Dai P."/>
            <person name="Han X."/>
            <person name="Huang E."/>
            <person name="Gao Y."/>
            <person name="Liu J."/>
            <person name="Shao H."/>
            <person name="Ye R."/>
            <person name="Li L."/>
            <person name="Wei W."/>
            <person name="Wang X."/>
            <person name="Wang C."/>
            <person name="Huo Q."/>
            <person name="Li W."/>
            <person name="Guo W."/>
            <person name="Chen H."/>
            <person name="Chen S."/>
            <person name="Zhou L."/>
            <person name="Zhou L."/>
            <person name="Ni X."/>
            <person name="Tian J."/>
            <person name="Zhou Y."/>
            <person name="Sheng Y."/>
            <person name="Liu T."/>
            <person name="Pan Y."/>
            <person name="Xia L."/>
            <person name="Li J."/>
            <person name="Zhao F."/>
            <person name="Cao W."/>
        </authorList>
    </citation>
    <scope>NUCLEOTIDE SEQUENCE</scope>
    <source>
        <strain evidence="1">Rsan-2018</strain>
        <tissue evidence="1">Larvae</tissue>
    </source>
</reference>
<evidence type="ECO:0000313" key="3">
    <source>
        <dbReference type="Proteomes" id="UP000821837"/>
    </source>
</evidence>
<organism evidence="1 3">
    <name type="scientific">Rhipicephalus sanguineus</name>
    <name type="common">Brown dog tick</name>
    <name type="synonym">Ixodes sanguineus</name>
    <dbReference type="NCBI Taxonomy" id="34632"/>
    <lineage>
        <taxon>Eukaryota</taxon>
        <taxon>Metazoa</taxon>
        <taxon>Ecdysozoa</taxon>
        <taxon>Arthropoda</taxon>
        <taxon>Chelicerata</taxon>
        <taxon>Arachnida</taxon>
        <taxon>Acari</taxon>
        <taxon>Parasitiformes</taxon>
        <taxon>Ixodida</taxon>
        <taxon>Ixodoidea</taxon>
        <taxon>Ixodidae</taxon>
        <taxon>Rhipicephalinae</taxon>
        <taxon>Rhipicephalus</taxon>
        <taxon>Rhipicephalus</taxon>
    </lineage>
</organism>
<dbReference type="Proteomes" id="UP000821837">
    <property type="component" value="Unassembled WGS sequence"/>
</dbReference>
<protein>
    <submittedName>
        <fullName evidence="1">Uncharacterized protein</fullName>
    </submittedName>
</protein>
<dbReference type="AlphaFoldDB" id="A0A9D4YR57"/>
<sequence>MSSLLTVRLNPDWIEDQAGIDPSGLYYDGVAAFTSATHQNPRVATEKLPAATDLHTRDRDLLLASFYVCFQNYNEIVNMTENSTAKLSRVTL</sequence>
<dbReference type="EMBL" id="JABSTV010000484">
    <property type="protein sequence ID" value="KAH7986320.1"/>
    <property type="molecule type" value="Genomic_DNA"/>
</dbReference>
<keyword evidence="3" id="KW-1185">Reference proteome</keyword>
<proteinExistence type="predicted"/>
<gene>
    <name evidence="1" type="ORF">HPB52_024392</name>
    <name evidence="2" type="ORF">HPB52_025063</name>
</gene>
<reference evidence="1" key="1">
    <citation type="journal article" date="2020" name="Cell">
        <title>Large-Scale Comparative Analyses of Tick Genomes Elucidate Their Genetic Diversity and Vector Capacities.</title>
        <authorList>
            <consortium name="Tick Genome and Microbiome Consortium (TIGMIC)"/>
            <person name="Jia N."/>
            <person name="Wang J."/>
            <person name="Shi W."/>
            <person name="Du L."/>
            <person name="Sun Y."/>
            <person name="Zhan W."/>
            <person name="Jiang J.F."/>
            <person name="Wang Q."/>
            <person name="Zhang B."/>
            <person name="Ji P."/>
            <person name="Bell-Sakyi L."/>
            <person name="Cui X.M."/>
            <person name="Yuan T.T."/>
            <person name="Jiang B.G."/>
            <person name="Yang W.F."/>
            <person name="Lam T.T."/>
            <person name="Chang Q.C."/>
            <person name="Ding S.J."/>
            <person name="Wang X.J."/>
            <person name="Zhu J.G."/>
            <person name="Ruan X.D."/>
            <person name="Zhao L."/>
            <person name="Wei J.T."/>
            <person name="Ye R.Z."/>
            <person name="Que T.C."/>
            <person name="Du C.H."/>
            <person name="Zhou Y.H."/>
            <person name="Cheng J.X."/>
            <person name="Dai P.F."/>
            <person name="Guo W.B."/>
            <person name="Han X.H."/>
            <person name="Huang E.J."/>
            <person name="Li L.F."/>
            <person name="Wei W."/>
            <person name="Gao Y.C."/>
            <person name="Liu J.Z."/>
            <person name="Shao H.Z."/>
            <person name="Wang X."/>
            <person name="Wang C.C."/>
            <person name="Yang T.C."/>
            <person name="Huo Q.B."/>
            <person name="Li W."/>
            <person name="Chen H.Y."/>
            <person name="Chen S.E."/>
            <person name="Zhou L.G."/>
            <person name="Ni X.B."/>
            <person name="Tian J.H."/>
            <person name="Sheng Y."/>
            <person name="Liu T."/>
            <person name="Pan Y.S."/>
            <person name="Xia L.Y."/>
            <person name="Li J."/>
            <person name="Zhao F."/>
            <person name="Cao W.C."/>
        </authorList>
    </citation>
    <scope>NUCLEOTIDE SEQUENCE</scope>
    <source>
        <strain evidence="1">Rsan-2018</strain>
    </source>
</reference>
<dbReference type="EMBL" id="JABSTV010001138">
    <property type="protein sequence ID" value="KAH7984995.1"/>
    <property type="molecule type" value="Genomic_DNA"/>
</dbReference>
<evidence type="ECO:0000313" key="1">
    <source>
        <dbReference type="EMBL" id="KAH7984995.1"/>
    </source>
</evidence>
<comment type="caution">
    <text evidence="1">The sequence shown here is derived from an EMBL/GenBank/DDBJ whole genome shotgun (WGS) entry which is preliminary data.</text>
</comment>
<accession>A0A9D4YR57</accession>